<feature type="domain" description="ABC1 atypical kinase-like" evidence="3">
    <location>
        <begin position="98"/>
        <end position="342"/>
    </location>
</feature>
<proteinExistence type="inferred from homology"/>
<dbReference type="OrthoDB" id="9795390at2"/>
<dbReference type="InterPro" id="IPR050154">
    <property type="entry name" value="UbiB_kinase"/>
</dbReference>
<evidence type="ECO:0000313" key="5">
    <source>
        <dbReference type="Proteomes" id="UP000249447"/>
    </source>
</evidence>
<dbReference type="InterPro" id="IPR004147">
    <property type="entry name" value="ABC1_dom"/>
</dbReference>
<comment type="similarity">
    <text evidence="1">Belongs to the protein kinase superfamily. ADCK protein kinase family.</text>
</comment>
<feature type="transmembrane region" description="Helical" evidence="2">
    <location>
        <begin position="527"/>
        <end position="550"/>
    </location>
</feature>
<evidence type="ECO:0000313" key="4">
    <source>
        <dbReference type="EMBL" id="AWV07534.1"/>
    </source>
</evidence>
<dbReference type="CDD" id="cd05121">
    <property type="entry name" value="ABC1_ADCK3-like"/>
    <property type="match status" value="1"/>
</dbReference>
<dbReference type="RefSeq" id="WP_111266629.1">
    <property type="nucleotide sequence ID" value="NZ_CP029843.1"/>
</dbReference>
<keyword evidence="4" id="KW-0830">Ubiquinone</keyword>
<keyword evidence="5" id="KW-1185">Reference proteome</keyword>
<dbReference type="Gene3D" id="1.10.510.10">
    <property type="entry name" value="Transferase(Phosphotransferase) domain 1"/>
    <property type="match status" value="1"/>
</dbReference>
<gene>
    <name evidence="4" type="ORF">C9I47_1845</name>
</gene>
<name>A0A2U9T9H8_9GAMM</name>
<dbReference type="EMBL" id="CP029843">
    <property type="protein sequence ID" value="AWV07534.1"/>
    <property type="molecule type" value="Genomic_DNA"/>
</dbReference>
<protein>
    <submittedName>
        <fullName evidence="4">Ubiquinone biosynthesis protein UbiB</fullName>
    </submittedName>
</protein>
<evidence type="ECO:0000259" key="3">
    <source>
        <dbReference type="Pfam" id="PF03109"/>
    </source>
</evidence>
<dbReference type="InterPro" id="IPR011009">
    <property type="entry name" value="Kinase-like_dom_sf"/>
</dbReference>
<accession>A0A2U9T9H8</accession>
<sequence length="559" mass="61053">MWDTLITPHELGRLQTLASILIRHGFGDMVRRLGLARALARLGRALPGNHAEAPVELAPQVRVRLALEEMGPCFVKLGQVLATRVDLFPPEWIAEFSRLQSAAPAVPFEAIHAEMSEALGMAPESAFAWLDPRPLAAASIAQVHRARLRDGREVVAKVRRPGIRALIEADLGLLQHAATRIERKFPELRRFHPVGVVRQFRASLMREMDLAAECRHAERVAGSFADDVRVVVPTVYWDFTSERMNVQDFVDGMPVSDLAALDAAGVDRCAIARTGAQVVLKMMLEDGFFHADPHPGNVFVLEDARIAVIDFGMVGRLSPTRRAEVVSLLFGLVERDSQRVTDVLLEWTRQSDVDEAQLVIDVDAFVDTYHGVPLGQLDLAGMLLEVTVLLRAHRLALPADLALLIKVCLTLEGLGRSLDPDFDMARQAQPFLRRAMAAQLGPTAIARRGAHALADTASLLAALPRDLRRLLRAVRGGNARLNLRMEHLQDLNRQIGHSANRLAGGLVIAALIIGSSIAMTVEGGPTLLGLPFFGLLGFVGASVAGIWLLWSIFRSGGGR</sequence>
<dbReference type="Pfam" id="PF03109">
    <property type="entry name" value="ABC1"/>
    <property type="match status" value="1"/>
</dbReference>
<dbReference type="PANTHER" id="PTHR10566">
    <property type="entry name" value="CHAPERONE-ACTIVITY OF BC1 COMPLEX CABC1 -RELATED"/>
    <property type="match status" value="1"/>
</dbReference>
<dbReference type="PANTHER" id="PTHR10566:SF113">
    <property type="entry name" value="PROTEIN ACTIVITY OF BC1 COMPLEX KINASE 7, CHLOROPLASTIC"/>
    <property type="match status" value="1"/>
</dbReference>
<reference evidence="4 5" key="1">
    <citation type="submission" date="2018-05" db="EMBL/GenBank/DDBJ databases">
        <title>The complete genome of Lysobacter maris HZ9B, a marine bacterium antagonistic against terrestrial plant pathogens.</title>
        <authorList>
            <person name="Zhang X.-Q."/>
        </authorList>
    </citation>
    <scope>NUCLEOTIDE SEQUENCE [LARGE SCALE GENOMIC DNA]</scope>
    <source>
        <strain evidence="4 5">HZ9B</strain>
    </source>
</reference>
<evidence type="ECO:0000256" key="2">
    <source>
        <dbReference type="SAM" id="Phobius"/>
    </source>
</evidence>
<dbReference type="Proteomes" id="UP000249447">
    <property type="component" value="Chromosome"/>
</dbReference>
<dbReference type="KEGG" id="lmb:C9I47_1845"/>
<evidence type="ECO:0000256" key="1">
    <source>
        <dbReference type="ARBA" id="ARBA00009670"/>
    </source>
</evidence>
<keyword evidence="2" id="KW-0472">Membrane</keyword>
<organism evidence="4 5">
    <name type="scientific">Marilutibacter maris</name>
    <dbReference type="NCBI Taxonomy" id="1605891"/>
    <lineage>
        <taxon>Bacteria</taxon>
        <taxon>Pseudomonadati</taxon>
        <taxon>Pseudomonadota</taxon>
        <taxon>Gammaproteobacteria</taxon>
        <taxon>Lysobacterales</taxon>
        <taxon>Lysobacteraceae</taxon>
        <taxon>Marilutibacter</taxon>
    </lineage>
</organism>
<keyword evidence="2" id="KW-1133">Transmembrane helix</keyword>
<dbReference type="AlphaFoldDB" id="A0A2U9T9H8"/>
<keyword evidence="2" id="KW-0812">Transmembrane</keyword>
<dbReference type="SUPFAM" id="SSF56112">
    <property type="entry name" value="Protein kinase-like (PK-like)"/>
    <property type="match status" value="1"/>
</dbReference>
<feature type="transmembrane region" description="Helical" evidence="2">
    <location>
        <begin position="502"/>
        <end position="521"/>
    </location>
</feature>